<dbReference type="PANTHER" id="PTHR19920">
    <property type="entry name" value="WD40 PROTEIN CIAO1"/>
    <property type="match status" value="1"/>
</dbReference>
<evidence type="ECO:0000256" key="1">
    <source>
        <dbReference type="PROSITE-ProRule" id="PRU00221"/>
    </source>
</evidence>
<dbReference type="GO" id="GO:0097361">
    <property type="term" value="C:cytosolic [4Fe-4S] assembly targeting complex"/>
    <property type="evidence" value="ECO:0007669"/>
    <property type="project" value="TreeGrafter"/>
</dbReference>
<dbReference type="Proteomes" id="UP000683925">
    <property type="component" value="Unassembled WGS sequence"/>
</dbReference>
<dbReference type="InterPro" id="IPR001680">
    <property type="entry name" value="WD40_rpt"/>
</dbReference>
<keyword evidence="3" id="KW-1185">Reference proteome</keyword>
<evidence type="ECO:0000313" key="2">
    <source>
        <dbReference type="EMBL" id="CAD8166653.1"/>
    </source>
</evidence>
<reference evidence="2" key="1">
    <citation type="submission" date="2021-01" db="EMBL/GenBank/DDBJ databases">
        <authorList>
            <consortium name="Genoscope - CEA"/>
            <person name="William W."/>
        </authorList>
    </citation>
    <scope>NUCLEOTIDE SEQUENCE</scope>
</reference>
<dbReference type="OrthoDB" id="71437at2759"/>
<dbReference type="PROSITE" id="PS50294">
    <property type="entry name" value="WD_REPEATS_REGION"/>
    <property type="match status" value="2"/>
</dbReference>
<dbReference type="Pfam" id="PF00400">
    <property type="entry name" value="WD40"/>
    <property type="match status" value="3"/>
</dbReference>
<comment type="caution">
    <text evidence="2">The sequence shown here is derived from an EMBL/GenBank/DDBJ whole genome shotgun (WGS) entry which is preliminary data.</text>
</comment>
<name>A0A8S1UR27_PAROT</name>
<gene>
    <name evidence="2" type="ORF">POCTA_138.1.T0480269</name>
</gene>
<feature type="repeat" description="WD" evidence="1">
    <location>
        <begin position="69"/>
        <end position="100"/>
    </location>
</feature>
<evidence type="ECO:0008006" key="4">
    <source>
        <dbReference type="Google" id="ProtNLM"/>
    </source>
</evidence>
<sequence length="350" mass="40992">MQQQECCASIQLNNKPYKYELISEHGIHQQQLCYAIAINDSNTLLTCSAYKNIKILQFKNGQVKQLQEIYKHKDWITTLNFFKKRPNFVSGSQDASIIIWYSILMPNPKYMMKLKGHSRLISCLVFGHKEENLLISGSGDGTIKFWSSLPPTTSEWFCSQTINEHSNTIYDCSLREDGNQLVTCTQDCKILIIDKQHNQKQWEVKQVIQLNRRGYRLQFINNQTFVFVPYSSNDLRIYNLQMLSNQEVYINTQNIPIYGGEQSCMCYFPSKYNKQKNVLIIKNGYYINCLRFQQSPYSTQLFDCEQTYQIDCNEKSEGNIFGTLSNDGEFLIFWDSNSKEIKVKKYTEKF</sequence>
<accession>A0A8S1UR27</accession>
<feature type="repeat" description="WD" evidence="1">
    <location>
        <begin position="114"/>
        <end position="147"/>
    </location>
</feature>
<organism evidence="2 3">
    <name type="scientific">Paramecium octaurelia</name>
    <dbReference type="NCBI Taxonomy" id="43137"/>
    <lineage>
        <taxon>Eukaryota</taxon>
        <taxon>Sar</taxon>
        <taxon>Alveolata</taxon>
        <taxon>Ciliophora</taxon>
        <taxon>Intramacronucleata</taxon>
        <taxon>Oligohymenophorea</taxon>
        <taxon>Peniculida</taxon>
        <taxon>Parameciidae</taxon>
        <taxon>Paramecium</taxon>
    </lineage>
</organism>
<dbReference type="PANTHER" id="PTHR19920:SF0">
    <property type="entry name" value="CYTOSOLIC IRON-SULFUR PROTEIN ASSEMBLY PROTEIN CIAO1-RELATED"/>
    <property type="match status" value="1"/>
</dbReference>
<dbReference type="EMBL" id="CAJJDP010000048">
    <property type="protein sequence ID" value="CAD8166653.1"/>
    <property type="molecule type" value="Genomic_DNA"/>
</dbReference>
<keyword evidence="1" id="KW-0853">WD repeat</keyword>
<dbReference type="PROSITE" id="PS50082">
    <property type="entry name" value="WD_REPEATS_2"/>
    <property type="match status" value="2"/>
</dbReference>
<proteinExistence type="predicted"/>
<evidence type="ECO:0000313" key="3">
    <source>
        <dbReference type="Proteomes" id="UP000683925"/>
    </source>
</evidence>
<dbReference type="SMART" id="SM00320">
    <property type="entry name" value="WD40"/>
    <property type="match status" value="4"/>
</dbReference>
<dbReference type="AlphaFoldDB" id="A0A8S1UR27"/>
<dbReference type="OMA" id="QQECCAS"/>
<protein>
    <recommendedName>
        <fullName evidence="4">WD40-repeat-containing domain</fullName>
    </recommendedName>
</protein>
<dbReference type="GO" id="GO:0016226">
    <property type="term" value="P:iron-sulfur cluster assembly"/>
    <property type="evidence" value="ECO:0007669"/>
    <property type="project" value="TreeGrafter"/>
</dbReference>